<dbReference type="Proteomes" id="UP001241747">
    <property type="component" value="Unassembled WGS sequence"/>
</dbReference>
<dbReference type="InterPro" id="IPR036388">
    <property type="entry name" value="WH-like_DNA-bd_sf"/>
</dbReference>
<name>A0ABU0LEH7_XANAG</name>
<keyword evidence="3" id="KW-0804">Transcription</keyword>
<accession>A0ABU0LEH7</accession>
<gene>
    <name evidence="5" type="ORF">QOZ94_002342</name>
</gene>
<keyword evidence="1" id="KW-0805">Transcription regulation</keyword>
<comment type="caution">
    <text evidence="5">The sequence shown here is derived from an EMBL/GenBank/DDBJ whole genome shotgun (WGS) entry which is preliminary data.</text>
</comment>
<evidence type="ECO:0000256" key="2">
    <source>
        <dbReference type="ARBA" id="ARBA00023125"/>
    </source>
</evidence>
<dbReference type="Pfam" id="PF12802">
    <property type="entry name" value="MarR_2"/>
    <property type="match status" value="1"/>
</dbReference>
<dbReference type="GO" id="GO:0003677">
    <property type="term" value="F:DNA binding"/>
    <property type="evidence" value="ECO:0007669"/>
    <property type="project" value="UniProtKB-KW"/>
</dbReference>
<protein>
    <submittedName>
        <fullName evidence="5">DNA-binding MarR family transcriptional regulator</fullName>
    </submittedName>
</protein>
<dbReference type="InterPro" id="IPR039422">
    <property type="entry name" value="MarR/SlyA-like"/>
</dbReference>
<evidence type="ECO:0000259" key="4">
    <source>
        <dbReference type="PROSITE" id="PS50995"/>
    </source>
</evidence>
<evidence type="ECO:0000256" key="3">
    <source>
        <dbReference type="ARBA" id="ARBA00023163"/>
    </source>
</evidence>
<keyword evidence="6" id="KW-1185">Reference proteome</keyword>
<dbReference type="PROSITE" id="PS50995">
    <property type="entry name" value="HTH_MARR_2"/>
    <property type="match status" value="1"/>
</dbReference>
<dbReference type="SMART" id="SM00347">
    <property type="entry name" value="HTH_MARR"/>
    <property type="match status" value="1"/>
</dbReference>
<organism evidence="5 6">
    <name type="scientific">Xanthobacter agilis</name>
    <dbReference type="NCBI Taxonomy" id="47492"/>
    <lineage>
        <taxon>Bacteria</taxon>
        <taxon>Pseudomonadati</taxon>
        <taxon>Pseudomonadota</taxon>
        <taxon>Alphaproteobacteria</taxon>
        <taxon>Hyphomicrobiales</taxon>
        <taxon>Xanthobacteraceae</taxon>
        <taxon>Xanthobacter</taxon>
    </lineage>
</organism>
<sequence length="206" mass="23009">MLDGDRSFRETGFLSNDRIEKVNMADINTALAPADPAARTGSDEVRDGVPLVDLIELLFFAYRDFVGDPDEILAPIGFGRAHHRVIHFVNRNPGMRVADLLDILQITKQSLGRVLRELVDGGFVESRAGASDRRQRLLYPTEKAEQLARDFVGIQSRRIARALDACGPGSEETVRRFLLAMIDPEDRASVERLIQRADRARRARGG</sequence>
<keyword evidence="2 5" id="KW-0238">DNA-binding</keyword>
<dbReference type="InterPro" id="IPR036390">
    <property type="entry name" value="WH_DNA-bd_sf"/>
</dbReference>
<evidence type="ECO:0000313" key="5">
    <source>
        <dbReference type="EMBL" id="MDQ0505546.1"/>
    </source>
</evidence>
<feature type="domain" description="HTH marR-type" evidence="4">
    <location>
        <begin position="51"/>
        <end position="199"/>
    </location>
</feature>
<dbReference type="PANTHER" id="PTHR33164:SF44">
    <property type="entry name" value="TRANSCRIPTIONAL REGULATORY PROTEIN"/>
    <property type="match status" value="1"/>
</dbReference>
<dbReference type="EMBL" id="JAUSVY010000004">
    <property type="protein sequence ID" value="MDQ0505546.1"/>
    <property type="molecule type" value="Genomic_DNA"/>
</dbReference>
<dbReference type="SUPFAM" id="SSF46785">
    <property type="entry name" value="Winged helix' DNA-binding domain"/>
    <property type="match status" value="1"/>
</dbReference>
<dbReference type="PROSITE" id="PS01117">
    <property type="entry name" value="HTH_MARR_1"/>
    <property type="match status" value="1"/>
</dbReference>
<evidence type="ECO:0000313" key="6">
    <source>
        <dbReference type="Proteomes" id="UP001241747"/>
    </source>
</evidence>
<reference evidence="5 6" key="1">
    <citation type="submission" date="2023-07" db="EMBL/GenBank/DDBJ databases">
        <title>Genomic Encyclopedia of Type Strains, Phase IV (KMG-IV): sequencing the most valuable type-strain genomes for metagenomic binning, comparative biology and taxonomic classification.</title>
        <authorList>
            <person name="Goeker M."/>
        </authorList>
    </citation>
    <scope>NUCLEOTIDE SEQUENCE [LARGE SCALE GENOMIC DNA]</scope>
    <source>
        <strain evidence="5 6">DSM 3770</strain>
    </source>
</reference>
<dbReference type="InterPro" id="IPR000835">
    <property type="entry name" value="HTH_MarR-typ"/>
</dbReference>
<dbReference type="Gene3D" id="1.10.10.10">
    <property type="entry name" value="Winged helix-like DNA-binding domain superfamily/Winged helix DNA-binding domain"/>
    <property type="match status" value="1"/>
</dbReference>
<dbReference type="InterPro" id="IPR023187">
    <property type="entry name" value="Tscrpt_reg_MarR-type_CS"/>
</dbReference>
<evidence type="ECO:0000256" key="1">
    <source>
        <dbReference type="ARBA" id="ARBA00023015"/>
    </source>
</evidence>
<proteinExistence type="predicted"/>
<dbReference type="PANTHER" id="PTHR33164">
    <property type="entry name" value="TRANSCRIPTIONAL REGULATOR, MARR FAMILY"/>
    <property type="match status" value="1"/>
</dbReference>